<dbReference type="EC" id="2.5.1.25" evidence="1"/>
<organism evidence="8 9">
    <name type="scientific">Peronospora destructor</name>
    <dbReference type="NCBI Taxonomy" id="86335"/>
    <lineage>
        <taxon>Eukaryota</taxon>
        <taxon>Sar</taxon>
        <taxon>Stramenopiles</taxon>
        <taxon>Oomycota</taxon>
        <taxon>Peronosporomycetes</taxon>
        <taxon>Peronosporales</taxon>
        <taxon>Peronosporaceae</taxon>
        <taxon>Peronospora</taxon>
    </lineage>
</organism>
<accession>A0AAV0VCA5</accession>
<evidence type="ECO:0000313" key="9">
    <source>
        <dbReference type="Proteomes" id="UP001162029"/>
    </source>
</evidence>
<evidence type="ECO:0000259" key="7">
    <source>
        <dbReference type="SMART" id="SM01144"/>
    </source>
</evidence>
<gene>
    <name evidence="8" type="ORF">PDE001_LOCUS11751</name>
</gene>
<protein>
    <recommendedName>
        <fullName evidence="1">tRNA-uridine aminocarboxypropyltransferase</fullName>
        <ecNumber evidence="1">2.5.1.25</ecNumber>
    </recommendedName>
</protein>
<keyword evidence="2" id="KW-0808">Transferase</keyword>
<dbReference type="AlphaFoldDB" id="A0AAV0VCA5"/>
<comment type="similarity">
    <text evidence="5">Belongs to the TDD superfamily. DTWD2 family.</text>
</comment>
<comment type="catalytic activity">
    <reaction evidence="6">
        <text>a uridine in tRNA + S-adenosyl-L-methionine = a 3-[(3S)-3-amino-3-carboxypropyl]uridine in tRNA + S-methyl-5'-thioadenosine + H(+)</text>
        <dbReference type="Rhea" id="RHEA:62432"/>
        <dbReference type="Rhea" id="RHEA-COMP:13339"/>
        <dbReference type="Rhea" id="RHEA-COMP:16092"/>
        <dbReference type="ChEBI" id="CHEBI:15378"/>
        <dbReference type="ChEBI" id="CHEBI:17509"/>
        <dbReference type="ChEBI" id="CHEBI:59789"/>
        <dbReference type="ChEBI" id="CHEBI:65315"/>
        <dbReference type="ChEBI" id="CHEBI:82930"/>
        <dbReference type="EC" id="2.5.1.25"/>
    </reaction>
</comment>
<dbReference type="GO" id="GO:0016432">
    <property type="term" value="F:tRNA-uridine aminocarboxypropyltransferase activity"/>
    <property type="evidence" value="ECO:0007669"/>
    <property type="project" value="UniProtKB-EC"/>
</dbReference>
<keyword evidence="9" id="KW-1185">Reference proteome</keyword>
<evidence type="ECO:0000313" key="8">
    <source>
        <dbReference type="EMBL" id="CAI5746792.1"/>
    </source>
</evidence>
<dbReference type="EMBL" id="CANTFM010002624">
    <property type="protein sequence ID" value="CAI5746792.1"/>
    <property type="molecule type" value="Genomic_DNA"/>
</dbReference>
<evidence type="ECO:0000256" key="6">
    <source>
        <dbReference type="ARBA" id="ARBA00048718"/>
    </source>
</evidence>
<dbReference type="Proteomes" id="UP001162029">
    <property type="component" value="Unassembled WGS sequence"/>
</dbReference>
<comment type="caution">
    <text evidence="8">The sequence shown here is derived from an EMBL/GenBank/DDBJ whole genome shotgun (WGS) entry which is preliminary data.</text>
</comment>
<reference evidence="8" key="1">
    <citation type="submission" date="2022-12" db="EMBL/GenBank/DDBJ databases">
        <authorList>
            <person name="Webb A."/>
        </authorList>
    </citation>
    <scope>NUCLEOTIDE SEQUENCE</scope>
    <source>
        <strain evidence="8">Pd1</strain>
    </source>
</reference>
<dbReference type="PANTHER" id="PTHR21392:SF0">
    <property type="entry name" value="TRNA-URIDINE AMINOCARBOXYPROPYLTRANSFERASE 2"/>
    <property type="match status" value="1"/>
</dbReference>
<dbReference type="Pfam" id="PF03942">
    <property type="entry name" value="DTW"/>
    <property type="match status" value="1"/>
</dbReference>
<keyword evidence="4" id="KW-0819">tRNA processing</keyword>
<dbReference type="PANTHER" id="PTHR21392">
    <property type="entry name" value="TRNA-URIDINE AMINOCARBOXYPROPYLTRANSFERASE 2"/>
    <property type="match status" value="1"/>
</dbReference>
<dbReference type="InterPro" id="IPR005636">
    <property type="entry name" value="DTW"/>
</dbReference>
<evidence type="ECO:0000256" key="2">
    <source>
        <dbReference type="ARBA" id="ARBA00022679"/>
    </source>
</evidence>
<evidence type="ECO:0000256" key="3">
    <source>
        <dbReference type="ARBA" id="ARBA00022691"/>
    </source>
</evidence>
<keyword evidence="3" id="KW-0949">S-adenosyl-L-methionine</keyword>
<sequence length="316" mass="35807">MAREACTRCKRPPRICYCAWLPDEGLATKRTHVLVLQHTHEKRRRAAISSVPILTQTLEDVTLVIVDDDCDCGPGMNEELDVLLYGGGDDKFDEAMILFPDEHAQPLGATSCSVENIDITKRVLLLVIDGASLQYICLDSNESGDAAIAPSRRSIYGDLRKEPMEGCMSTLEAVASALIVLEPEESHQVVYDSLLHAFEGMVSIQKQFQWRSQVIKLEQYGGILKAEAIEIKRLELQRQQLPRKIDIVTTDKKMSTSVRREYVFYTSHMDFRHRQQLTQQGEVVMCTYDEARERLRCVELGPKTWPTDGNAPTRCF</sequence>
<dbReference type="InterPro" id="IPR039262">
    <property type="entry name" value="DTWD2/TAPT"/>
</dbReference>
<evidence type="ECO:0000256" key="5">
    <source>
        <dbReference type="ARBA" id="ARBA00034489"/>
    </source>
</evidence>
<feature type="domain" description="DTW" evidence="7">
    <location>
        <begin position="2"/>
        <end position="210"/>
    </location>
</feature>
<name>A0AAV0VCA5_9STRA</name>
<dbReference type="GO" id="GO:0008033">
    <property type="term" value="P:tRNA processing"/>
    <property type="evidence" value="ECO:0007669"/>
    <property type="project" value="UniProtKB-KW"/>
</dbReference>
<proteinExistence type="inferred from homology"/>
<dbReference type="SMART" id="SM01144">
    <property type="entry name" value="DTW"/>
    <property type="match status" value="1"/>
</dbReference>
<evidence type="ECO:0000256" key="1">
    <source>
        <dbReference type="ARBA" id="ARBA00012386"/>
    </source>
</evidence>
<evidence type="ECO:0000256" key="4">
    <source>
        <dbReference type="ARBA" id="ARBA00022694"/>
    </source>
</evidence>